<evidence type="ECO:0000256" key="8">
    <source>
        <dbReference type="RuleBase" id="RU361238"/>
    </source>
</evidence>
<reference evidence="10" key="1">
    <citation type="journal article" date="2017" name="Nat. Microbiol.">
        <title>Global analysis of biosynthetic gene clusters reveals vast potential of secondary metabolite production in Penicillium species.</title>
        <authorList>
            <person name="Nielsen J.C."/>
            <person name="Grijseels S."/>
            <person name="Prigent S."/>
            <person name="Ji B."/>
            <person name="Dainat J."/>
            <person name="Nielsen K.F."/>
            <person name="Frisvad J.C."/>
            <person name="Workman M."/>
            <person name="Nielsen J."/>
        </authorList>
    </citation>
    <scope>NUCLEOTIDE SEQUENCE [LARGE SCALE GENOMIC DNA]</scope>
    <source>
        <strain evidence="10">IBT 31811</strain>
    </source>
</reference>
<comment type="similarity">
    <text evidence="1 8">Belongs to the tannase family.</text>
</comment>
<dbReference type="EC" id="3.1.1.-" evidence="8"/>
<keyword evidence="7" id="KW-1015">Disulfide bond</keyword>
<evidence type="ECO:0000256" key="3">
    <source>
        <dbReference type="ARBA" id="ARBA00022723"/>
    </source>
</evidence>
<accession>A0A1V6Q1J1</accession>
<dbReference type="SUPFAM" id="SSF53474">
    <property type="entry name" value="alpha/beta-Hydrolases"/>
    <property type="match status" value="1"/>
</dbReference>
<dbReference type="OrthoDB" id="3039123at2759"/>
<proteinExistence type="inferred from homology"/>
<evidence type="ECO:0000256" key="1">
    <source>
        <dbReference type="ARBA" id="ARBA00006249"/>
    </source>
</evidence>
<evidence type="ECO:0000313" key="10">
    <source>
        <dbReference type="Proteomes" id="UP000191672"/>
    </source>
</evidence>
<dbReference type="GO" id="GO:0046872">
    <property type="term" value="F:metal ion binding"/>
    <property type="evidence" value="ECO:0007669"/>
    <property type="project" value="UniProtKB-KW"/>
</dbReference>
<evidence type="ECO:0000256" key="4">
    <source>
        <dbReference type="ARBA" id="ARBA00022729"/>
    </source>
</evidence>
<gene>
    <name evidence="9" type="ORF">PENANT_c018G11104</name>
</gene>
<comment type="caution">
    <text evidence="9">The sequence shown here is derived from an EMBL/GenBank/DDBJ whole genome shotgun (WGS) entry which is preliminary data.</text>
</comment>
<protein>
    <recommendedName>
        <fullName evidence="8">Carboxylic ester hydrolase</fullName>
        <ecNumber evidence="8">3.1.1.-</ecNumber>
    </recommendedName>
</protein>
<keyword evidence="2" id="KW-0719">Serine esterase</keyword>
<dbReference type="STRING" id="416450.A0A1V6Q1J1"/>
<keyword evidence="5 8" id="KW-0378">Hydrolase</keyword>
<keyword evidence="6" id="KW-0106">Calcium</keyword>
<dbReference type="PANTHER" id="PTHR33938">
    <property type="entry name" value="FERULOYL ESTERASE B-RELATED"/>
    <property type="match status" value="1"/>
</dbReference>
<name>A0A1V6Q1J1_9EURO</name>
<evidence type="ECO:0000313" key="9">
    <source>
        <dbReference type="EMBL" id="OQD83095.1"/>
    </source>
</evidence>
<dbReference type="Pfam" id="PF07519">
    <property type="entry name" value="Tannase"/>
    <property type="match status" value="1"/>
</dbReference>
<evidence type="ECO:0000256" key="5">
    <source>
        <dbReference type="ARBA" id="ARBA00022801"/>
    </source>
</evidence>
<dbReference type="GO" id="GO:0030600">
    <property type="term" value="F:feruloyl esterase activity"/>
    <property type="evidence" value="ECO:0007669"/>
    <property type="project" value="UniProtKB-ARBA"/>
</dbReference>
<evidence type="ECO:0000256" key="6">
    <source>
        <dbReference type="ARBA" id="ARBA00022837"/>
    </source>
</evidence>
<dbReference type="GO" id="GO:0017000">
    <property type="term" value="P:antibiotic biosynthetic process"/>
    <property type="evidence" value="ECO:0007669"/>
    <property type="project" value="UniProtKB-ARBA"/>
</dbReference>
<sequence length="529" mass="57181">MLSKFAYLVVAQLGVAAASVSGSKPCTSETFFSLDLSNIKISSVDVTSKHVAWPSTSDLTNSYGITKNGTVSVCQLTVNYTHPGWKDKVTTWITLPMDSWNERFTGMGGGGYTTGKLVHNSQAAFEGFASVSTDGGHGASATTESWALASEGNVNWPNLNDFASVALDDAASLGKAATKIFYGRPAKYSYWNGCSTGGRQGHMMAQRYPTQYDGILAGAPAINWDKFIPAEYWPQVMMKELEHYPSSCEMNALTQSAVDACDELDGVKDGIISMEGLCRFDPLTVVGKTVKCTSPDGIIKISKKAAQIAAAIWSGAKASDGSALWYGLPYGSPLIYLGGTNCTSLTDCKSLPFSISSQWVQLFLEKNSTFDISTVGYEQFDNLFRQSVNEYASAIGTRDTDLTRFKEAGGKMISWHGMKDQLIFFNGTEHYYRQVLERDPKAYDFYRFFPAPGVEHCSGGPGWYPGESMKALMDWVENGVAPETLNAVATPSATGGAQPPLRTAGLCPWPKVMTFVGGNSNKASSFVCK</sequence>
<dbReference type="GO" id="GO:0072330">
    <property type="term" value="P:monocarboxylic acid biosynthetic process"/>
    <property type="evidence" value="ECO:0007669"/>
    <property type="project" value="UniProtKB-ARBA"/>
</dbReference>
<feature type="chain" id="PRO_5011828605" description="Carboxylic ester hydrolase" evidence="8">
    <location>
        <begin position="23"/>
        <end position="529"/>
    </location>
</feature>
<evidence type="ECO:0000256" key="7">
    <source>
        <dbReference type="ARBA" id="ARBA00023157"/>
    </source>
</evidence>
<dbReference type="Gene3D" id="3.40.50.1820">
    <property type="entry name" value="alpha/beta hydrolase"/>
    <property type="match status" value="1"/>
</dbReference>
<dbReference type="AlphaFoldDB" id="A0A1V6Q1J1"/>
<keyword evidence="10" id="KW-1185">Reference proteome</keyword>
<keyword evidence="4 8" id="KW-0732">Signal</keyword>
<dbReference type="InterPro" id="IPR011118">
    <property type="entry name" value="Tannase/feruloyl_esterase"/>
</dbReference>
<organism evidence="9 10">
    <name type="scientific">Penicillium antarcticum</name>
    <dbReference type="NCBI Taxonomy" id="416450"/>
    <lineage>
        <taxon>Eukaryota</taxon>
        <taxon>Fungi</taxon>
        <taxon>Dikarya</taxon>
        <taxon>Ascomycota</taxon>
        <taxon>Pezizomycotina</taxon>
        <taxon>Eurotiomycetes</taxon>
        <taxon>Eurotiomycetidae</taxon>
        <taxon>Eurotiales</taxon>
        <taxon>Aspergillaceae</taxon>
        <taxon>Penicillium</taxon>
    </lineage>
</organism>
<keyword evidence="3" id="KW-0479">Metal-binding</keyword>
<evidence type="ECO:0000256" key="2">
    <source>
        <dbReference type="ARBA" id="ARBA00022487"/>
    </source>
</evidence>
<dbReference type="Proteomes" id="UP000191672">
    <property type="component" value="Unassembled WGS sequence"/>
</dbReference>
<feature type="signal peptide" evidence="8">
    <location>
        <begin position="1"/>
        <end position="22"/>
    </location>
</feature>
<dbReference type="InterPro" id="IPR029058">
    <property type="entry name" value="AB_hydrolase_fold"/>
</dbReference>
<dbReference type="PANTHER" id="PTHR33938:SF8">
    <property type="entry name" value="CARBOXYLIC ESTER HYDROLASE"/>
    <property type="match status" value="1"/>
</dbReference>
<dbReference type="EMBL" id="MDYN01000018">
    <property type="protein sequence ID" value="OQD83095.1"/>
    <property type="molecule type" value="Genomic_DNA"/>
</dbReference>